<dbReference type="GO" id="GO:0000159">
    <property type="term" value="C:protein phosphatase type 2A complex"/>
    <property type="evidence" value="ECO:0007669"/>
    <property type="project" value="InterPro"/>
</dbReference>
<reference evidence="1 2" key="1">
    <citation type="submission" date="2023-10" db="EMBL/GenBank/DDBJ databases">
        <title>Chromosome-scale genome assembly provides insights into flower coloration mechanisms of Canna indica.</title>
        <authorList>
            <person name="Li C."/>
        </authorList>
    </citation>
    <scope>NUCLEOTIDE SEQUENCE [LARGE SCALE GENOMIC DNA]</scope>
    <source>
        <tissue evidence="1">Flower</tissue>
    </source>
</reference>
<dbReference type="FunFam" id="1.25.10.10:FF:000331">
    <property type="entry name" value="Phosphoprotein phosphatase, putative"/>
    <property type="match status" value="1"/>
</dbReference>
<dbReference type="PANTHER" id="PTHR10257:SF28">
    <property type="entry name" value="SERINE_THREONINE PROTEIN PHOSPHATASE 2A REGULATORY SUBUNIT"/>
    <property type="match status" value="1"/>
</dbReference>
<keyword evidence="2" id="KW-1185">Reference proteome</keyword>
<dbReference type="Pfam" id="PF01603">
    <property type="entry name" value="B56"/>
    <property type="match status" value="1"/>
</dbReference>
<dbReference type="AlphaFoldDB" id="A0AAQ3QP98"/>
<accession>A0AAQ3QP98</accession>
<evidence type="ECO:0000313" key="2">
    <source>
        <dbReference type="Proteomes" id="UP001327560"/>
    </source>
</evidence>
<evidence type="ECO:0000313" key="1">
    <source>
        <dbReference type="EMBL" id="WOL18599.1"/>
    </source>
</evidence>
<dbReference type="GO" id="GO:0019888">
    <property type="term" value="F:protein phosphatase regulator activity"/>
    <property type="evidence" value="ECO:0007669"/>
    <property type="project" value="InterPro"/>
</dbReference>
<dbReference type="PANTHER" id="PTHR10257">
    <property type="entry name" value="SERINE/THREONINE PROTEIN PHOSPHATASE 2A PP2A REGULATORY SUBUNIT B"/>
    <property type="match status" value="1"/>
</dbReference>
<dbReference type="InterPro" id="IPR002554">
    <property type="entry name" value="PP2A_B56"/>
</dbReference>
<organism evidence="1 2">
    <name type="scientific">Canna indica</name>
    <name type="common">Indian-shot</name>
    <dbReference type="NCBI Taxonomy" id="4628"/>
    <lineage>
        <taxon>Eukaryota</taxon>
        <taxon>Viridiplantae</taxon>
        <taxon>Streptophyta</taxon>
        <taxon>Embryophyta</taxon>
        <taxon>Tracheophyta</taxon>
        <taxon>Spermatophyta</taxon>
        <taxon>Magnoliopsida</taxon>
        <taxon>Liliopsida</taxon>
        <taxon>Zingiberales</taxon>
        <taxon>Cannaceae</taxon>
        <taxon>Canna</taxon>
    </lineage>
</organism>
<dbReference type="InterPro" id="IPR011989">
    <property type="entry name" value="ARM-like"/>
</dbReference>
<dbReference type="Proteomes" id="UP001327560">
    <property type="component" value="Chromosome 9"/>
</dbReference>
<evidence type="ECO:0008006" key="3">
    <source>
        <dbReference type="Google" id="ProtNLM"/>
    </source>
</evidence>
<dbReference type="Gene3D" id="1.25.10.10">
    <property type="entry name" value="Leucine-rich Repeat Variant"/>
    <property type="match status" value="1"/>
</dbReference>
<name>A0AAQ3QP98_9LILI</name>
<proteinExistence type="predicted"/>
<sequence length="442" mass="50150">MGASKSPPPKRKSTTLRHLFDLDSVDASVMLPPPPEPRTSSELLSSISACSAAVFTFTDPWESPTEQDLKRRQLSHILAALRSAKGSLDDAAWPPLVAMLAANLFRPLPPPAYPSLPQDLFEEDGPMMTLAPDWPHLHIVYDILAAAVAGSDAKTLRRHIDRGFLRSLLALFQSEDPRERDRLKNVYHNLYSKLAADRGFMRKQMSAVLLDHVLEADRHCGIGELLEIWGSIINGFSVPLKEEHRTFLARVLLPLHKPKPIAAYHRQLSYCVTQFVQKDAALGEVVVRGILRHWPVTNCQKEVLLLGEIEDLVESLEGNDEQLEKIAVPLCARVARSSNSTNSQVAERALYVWNSEQFVKMASQSWEQVIPGIVECVEKNLKWHWSKSVQQLTASVKKMLQEMEPELYARFLMELEHKESLMVEEERKRKMRWENLEMAAKM</sequence>
<dbReference type="GO" id="GO:0007165">
    <property type="term" value="P:signal transduction"/>
    <property type="evidence" value="ECO:0007669"/>
    <property type="project" value="InterPro"/>
</dbReference>
<dbReference type="EMBL" id="CP136898">
    <property type="protein sequence ID" value="WOL18599.1"/>
    <property type="molecule type" value="Genomic_DNA"/>
</dbReference>
<protein>
    <recommendedName>
        <fullName evidence="3">Serine/threonine protein phosphatase 2A regulatory subunit</fullName>
    </recommendedName>
</protein>
<gene>
    <name evidence="1" type="ORF">Cni_G27396</name>
</gene>
<dbReference type="SUPFAM" id="SSF48371">
    <property type="entry name" value="ARM repeat"/>
    <property type="match status" value="1"/>
</dbReference>
<dbReference type="InterPro" id="IPR016024">
    <property type="entry name" value="ARM-type_fold"/>
</dbReference>